<feature type="transmembrane region" description="Helical" evidence="6">
    <location>
        <begin position="279"/>
        <end position="303"/>
    </location>
</feature>
<proteinExistence type="inferred from homology"/>
<feature type="transmembrane region" description="Helical" evidence="6">
    <location>
        <begin position="49"/>
        <end position="68"/>
    </location>
</feature>
<evidence type="ECO:0000313" key="13">
    <source>
        <dbReference type="Proteomes" id="UP000256718"/>
    </source>
</evidence>
<dbReference type="GO" id="GO:0005886">
    <property type="term" value="C:plasma membrane"/>
    <property type="evidence" value="ECO:0007669"/>
    <property type="project" value="UniProtKB-SubCell"/>
</dbReference>
<evidence type="ECO:0000256" key="4">
    <source>
        <dbReference type="ARBA" id="ARBA00022989"/>
    </source>
</evidence>
<evidence type="ECO:0000256" key="6">
    <source>
        <dbReference type="PIRNR" id="PIRNR018968"/>
    </source>
</evidence>
<reference evidence="8 11" key="1">
    <citation type="journal article" date="2015" name="PLoS ONE">
        <title>Genomic analysis reveals the molecular basis for capsule loss in the group B streptococcus population.</title>
        <authorList>
            <consortium name="DEVANI Consortium"/>
            <person name="Rosini R."/>
            <person name="Campisi E."/>
            <person name="De Chiara M."/>
            <person name="Tettelin H."/>
            <person name="Rinaudo D."/>
            <person name="Toniolo C."/>
            <person name="Metruccio M."/>
            <person name="Guidotti S."/>
            <person name="Sorensen U.B."/>
            <person name="Kilian M."/>
            <person name="Ramirez M."/>
            <person name="Janulczyk R."/>
            <person name="Donati C."/>
            <person name="Grandi G."/>
            <person name="Margarit I."/>
        </authorList>
    </citation>
    <scope>NUCLEOTIDE SEQUENCE [LARGE SCALE GENOMIC DNA]</scope>
    <source>
        <strain evidence="8 11">ES-PW-063</strain>
    </source>
</reference>
<dbReference type="PANTHER" id="PTHR46795:SF3">
    <property type="entry name" value="ABC TRANSPORTER PERMEASE"/>
    <property type="match status" value="1"/>
</dbReference>
<dbReference type="EMBL" id="LCVB01000013">
    <property type="protein sequence ID" value="KLJ30626.1"/>
    <property type="molecule type" value="Genomic_DNA"/>
</dbReference>
<reference evidence="10 13" key="3">
    <citation type="journal article" date="2018" name="Emerg. Microbes Infect.">
        <title>Phenotypic and molecular analysis of nontypeable Group B streptococci: identification of cps2a and hybrid cps2a/cps5 Group B streptococcal capsule gene clusters.</title>
        <authorList>
            <person name="Alhhazmi A."/>
            <person name="Tyrrell G.J."/>
        </authorList>
    </citation>
    <scope>NUCLEOTIDE SEQUENCE [LARGE SCALE GENOMIC DNA]</scope>
    <source>
        <strain evidence="10 13">PLGBS17</strain>
    </source>
</reference>
<evidence type="ECO:0000259" key="7">
    <source>
        <dbReference type="Pfam" id="PF02687"/>
    </source>
</evidence>
<feature type="transmembrane region" description="Helical" evidence="6">
    <location>
        <begin position="105"/>
        <end position="134"/>
    </location>
</feature>
<dbReference type="OMA" id="TVLYMLN"/>
<evidence type="ECO:0000256" key="2">
    <source>
        <dbReference type="ARBA" id="ARBA00022475"/>
    </source>
</evidence>
<keyword evidence="3 6" id="KW-0812">Transmembrane</keyword>
<dbReference type="GO" id="GO:0055085">
    <property type="term" value="P:transmembrane transport"/>
    <property type="evidence" value="ECO:0007669"/>
    <property type="project" value="UniProtKB-UniRule"/>
</dbReference>
<dbReference type="RefSeq" id="WP_000499553.1">
    <property type="nucleotide sequence ID" value="NZ_AP018935.1"/>
</dbReference>
<evidence type="ECO:0000313" key="8">
    <source>
        <dbReference type="EMBL" id="KLJ30626.1"/>
    </source>
</evidence>
<keyword evidence="2 6" id="KW-1003">Cell membrane</keyword>
<dbReference type="GeneID" id="66885915"/>
<dbReference type="Proteomes" id="UP000256718">
    <property type="component" value="Unassembled WGS sequence"/>
</dbReference>
<dbReference type="PANTHER" id="PTHR46795">
    <property type="entry name" value="ABC TRANSPORTER PERMEASE-RELATED-RELATED"/>
    <property type="match status" value="1"/>
</dbReference>
<sequence>MFYLKIAWHNLKHSIDQYIPFLLASLLLYSLTCSTLLILMSAVGRDMGTAATVLFLGVIVLSIFAVVMEHYSYNILMKQRSSEFGLYNILGMNKRQVARVASLELFIIYIFLISIGSLFSAFFAKFIYLIFVNIINYHALNLSLSLWPFIICIVIFTGIFLTLEVPVIRHVHLSSPLSLFRKKQQGEKEPKGNLILAILALVAIAIAYTMALTSGKAPALAVIYRFFFAVLLVIAGTYLFYISFMTWYLKRLRQNKHYYYKSEHFVSTSQMIFRMKQNAVGLASITLLAVMALVTIATTVSLYSNTQNVVTGLFPKSVSLSIDNSKGDAKNIFEEKILKKLGKSSKEAITYNQTMISMPVSQSSELNITSKNVKHVDITKTGFMYLITQNDFRRLGHQLPKLKDNQVAYFVQKGDSRLKKINLLGNKFDVVKNLKEAYVPETTNTYNPGLIIFANNKQIDNIRKAYLPYTKNINTFPKTFKAYLDLNSQEINSISKNDIIEVDGKYVGNISTKQSFLKEGYQMFGGLLFTGFLLGISFLLGIALIVYYKQYSEGHEDKRSYRILQEVGMSKKLVKRTINSQIMIFFFQPLVVAVIHFGVAIPMLKQMLLVFGVLNSTIVYVVSGLTVLAISIIYFIIYRITSRTYYHIIER</sequence>
<feature type="transmembrane region" description="Helical" evidence="6">
    <location>
        <begin position="223"/>
        <end position="249"/>
    </location>
</feature>
<feature type="domain" description="ABC3 transporter permease C-terminal" evidence="7">
    <location>
        <begin position="58"/>
        <end position="162"/>
    </location>
</feature>
<dbReference type="InterPro" id="IPR003838">
    <property type="entry name" value="ABC3_permease_C"/>
</dbReference>
<evidence type="ECO:0000256" key="1">
    <source>
        <dbReference type="ARBA" id="ARBA00004651"/>
    </source>
</evidence>
<evidence type="ECO:0000313" key="9">
    <source>
        <dbReference type="EMBL" id="OCM70797.1"/>
    </source>
</evidence>
<dbReference type="AlphaFoldDB" id="A0A0E1EH51"/>
<keyword evidence="4 6" id="KW-1133">Transmembrane helix</keyword>
<keyword evidence="6" id="KW-0813">Transport</keyword>
<feature type="transmembrane region" description="Helical" evidence="6">
    <location>
        <begin position="21"/>
        <end position="43"/>
    </location>
</feature>
<evidence type="ECO:0000256" key="5">
    <source>
        <dbReference type="ARBA" id="ARBA00023136"/>
    </source>
</evidence>
<evidence type="ECO:0000313" key="12">
    <source>
        <dbReference type="Proteomes" id="UP000093122"/>
    </source>
</evidence>
<dbReference type="Pfam" id="PF02687">
    <property type="entry name" value="FtsX"/>
    <property type="match status" value="1"/>
</dbReference>
<dbReference type="EMBL" id="QHGZ01000184">
    <property type="protein sequence ID" value="RDY79774.1"/>
    <property type="molecule type" value="Genomic_DNA"/>
</dbReference>
<comment type="similarity">
    <text evidence="6">Belongs to the ABC-4 integral membrane protein family.</text>
</comment>
<dbReference type="InterPro" id="IPR027022">
    <property type="entry name" value="ABC_permease_BceB-typ"/>
</dbReference>
<comment type="subcellular location">
    <subcellularLocation>
        <location evidence="1 6">Cell membrane</location>
        <topology evidence="1 6">Multi-pass membrane protein</topology>
    </subcellularLocation>
</comment>
<dbReference type="EMBL" id="MAWT01000043">
    <property type="protein sequence ID" value="OCM70797.1"/>
    <property type="molecule type" value="Genomic_DNA"/>
</dbReference>
<feature type="transmembrane region" description="Helical" evidence="6">
    <location>
        <begin position="192"/>
        <end position="211"/>
    </location>
</feature>
<organism evidence="10 13">
    <name type="scientific">Streptococcus agalactiae</name>
    <dbReference type="NCBI Taxonomy" id="1311"/>
    <lineage>
        <taxon>Bacteria</taxon>
        <taxon>Bacillati</taxon>
        <taxon>Bacillota</taxon>
        <taxon>Bacilli</taxon>
        <taxon>Lactobacillales</taxon>
        <taxon>Streptococcaceae</taxon>
        <taxon>Streptococcus</taxon>
    </lineage>
</organism>
<keyword evidence="5 6" id="KW-0472">Membrane</keyword>
<accession>A0A0E1EH51</accession>
<evidence type="ECO:0000313" key="11">
    <source>
        <dbReference type="Proteomes" id="UP000035174"/>
    </source>
</evidence>
<dbReference type="Proteomes" id="UP000035174">
    <property type="component" value="Unassembled WGS sequence"/>
</dbReference>
<feature type="transmembrane region" description="Helical" evidence="6">
    <location>
        <begin position="582"/>
        <end position="601"/>
    </location>
</feature>
<comment type="caution">
    <text evidence="10">The sequence shown here is derived from an EMBL/GenBank/DDBJ whole genome shotgun (WGS) entry which is preliminary data.</text>
</comment>
<dbReference type="Proteomes" id="UP000093122">
    <property type="component" value="Unassembled WGS sequence"/>
</dbReference>
<protein>
    <submittedName>
        <fullName evidence="10">ABC transporter permease</fullName>
    </submittedName>
</protein>
<reference evidence="9 12" key="2">
    <citation type="journal article" date="2016" name="Sci. Rep.">
        <title>Serotype IV Streptococcus agalactiae ST-452 has arisen from large genomic recombination events between CC23 and the hypervirulent CC17 lineages.</title>
        <authorList>
            <person name="Campisi E."/>
            <person name="Rinaudo C.D."/>
            <person name="Donati C."/>
            <person name="Barucco M."/>
            <person name="Torricelli G."/>
            <person name="Edwards M.S."/>
            <person name="Baker C.J."/>
            <person name="Margarit I."/>
            <person name="Rosini R."/>
        </authorList>
    </citation>
    <scope>NUCLEOTIDE SEQUENCE [LARGE SCALE GENOMIC DNA]</scope>
    <source>
        <strain evidence="9 12">CZ-PW-140</strain>
    </source>
</reference>
<dbReference type="PIRSF" id="PIRSF018968">
    <property type="entry name" value="ABC_permease_BceB"/>
    <property type="match status" value="1"/>
</dbReference>
<feature type="transmembrane region" description="Helical" evidence="6">
    <location>
        <begin position="523"/>
        <end position="548"/>
    </location>
</feature>
<gene>
    <name evidence="9" type="ORF">AX245_04455</name>
    <name evidence="10" type="ORF">C4618_08645</name>
    <name evidence="8" type="ORF">WA45_01965</name>
</gene>
<dbReference type="KEGG" id="sage:EN72_05465"/>
<feature type="transmembrane region" description="Helical" evidence="6">
    <location>
        <begin position="607"/>
        <end position="637"/>
    </location>
</feature>
<feature type="transmembrane region" description="Helical" evidence="6">
    <location>
        <begin position="146"/>
        <end position="171"/>
    </location>
</feature>
<name>A0A0E1EH51_STRAG</name>
<evidence type="ECO:0000256" key="3">
    <source>
        <dbReference type="ARBA" id="ARBA00022692"/>
    </source>
</evidence>
<dbReference type="InterPro" id="IPR052536">
    <property type="entry name" value="ABC-4_Integral_Memb_Prot"/>
</dbReference>
<evidence type="ECO:0000313" key="10">
    <source>
        <dbReference type="EMBL" id="RDY79774.1"/>
    </source>
</evidence>